<dbReference type="GO" id="GO:0022857">
    <property type="term" value="F:transmembrane transporter activity"/>
    <property type="evidence" value="ECO:0007669"/>
    <property type="project" value="InterPro"/>
</dbReference>
<feature type="domain" description="Multidrug resistance protein MdtA-like C-terminal permuted SH3" evidence="6">
    <location>
        <begin position="301"/>
        <end position="362"/>
    </location>
</feature>
<dbReference type="Pfam" id="PF25944">
    <property type="entry name" value="Beta-barrel_RND"/>
    <property type="match status" value="1"/>
</dbReference>
<dbReference type="RefSeq" id="WP_133711803.1">
    <property type="nucleotide sequence ID" value="NZ_SOAG01000004.1"/>
</dbReference>
<evidence type="ECO:0000259" key="6">
    <source>
        <dbReference type="Pfam" id="PF25967"/>
    </source>
</evidence>
<dbReference type="GO" id="GO:0005886">
    <property type="term" value="C:plasma membrane"/>
    <property type="evidence" value="ECO:0007669"/>
    <property type="project" value="TreeGrafter"/>
</dbReference>
<dbReference type="EMBL" id="SOAG01000004">
    <property type="protein sequence ID" value="TDS64353.1"/>
    <property type="molecule type" value="Genomic_DNA"/>
</dbReference>
<proteinExistence type="inferred from homology"/>
<evidence type="ECO:0000256" key="1">
    <source>
        <dbReference type="ARBA" id="ARBA00004196"/>
    </source>
</evidence>
<dbReference type="NCBIfam" id="TIGR01730">
    <property type="entry name" value="RND_mfp"/>
    <property type="match status" value="1"/>
</dbReference>
<dbReference type="Pfam" id="PF25917">
    <property type="entry name" value="BSH_RND"/>
    <property type="match status" value="1"/>
</dbReference>
<organism evidence="7 8">
    <name type="scientific">Myroides indicus</name>
    <dbReference type="NCBI Taxonomy" id="1323422"/>
    <lineage>
        <taxon>Bacteria</taxon>
        <taxon>Pseudomonadati</taxon>
        <taxon>Bacteroidota</taxon>
        <taxon>Flavobacteriia</taxon>
        <taxon>Flavobacteriales</taxon>
        <taxon>Flavobacteriaceae</taxon>
        <taxon>Myroides</taxon>
    </lineage>
</organism>
<protein>
    <submittedName>
        <fullName evidence="7">Membrane fusion protein (Multidrug efflux system)</fullName>
    </submittedName>
</protein>
<dbReference type="InterPro" id="IPR058627">
    <property type="entry name" value="MdtA-like_C"/>
</dbReference>
<dbReference type="InterPro" id="IPR058624">
    <property type="entry name" value="MdtA-like_HH"/>
</dbReference>
<comment type="subcellular location">
    <subcellularLocation>
        <location evidence="1">Cell envelope</location>
    </subcellularLocation>
</comment>
<accession>A0A4R7F498</accession>
<dbReference type="InterPro" id="IPR058625">
    <property type="entry name" value="MdtA-like_BSH"/>
</dbReference>
<evidence type="ECO:0000259" key="4">
    <source>
        <dbReference type="Pfam" id="PF25917"/>
    </source>
</evidence>
<feature type="domain" description="Multidrug resistance protein MdtA-like beta-barrel" evidence="5">
    <location>
        <begin position="209"/>
        <end position="298"/>
    </location>
</feature>
<dbReference type="OrthoDB" id="9801814at2"/>
<dbReference type="PROSITE" id="PS51257">
    <property type="entry name" value="PROKAR_LIPOPROTEIN"/>
    <property type="match status" value="1"/>
</dbReference>
<dbReference type="Pfam" id="PF25876">
    <property type="entry name" value="HH_MFP_RND"/>
    <property type="match status" value="1"/>
</dbReference>
<evidence type="ECO:0000313" key="7">
    <source>
        <dbReference type="EMBL" id="TDS64353.1"/>
    </source>
</evidence>
<reference evidence="7 8" key="1">
    <citation type="submission" date="2019-03" db="EMBL/GenBank/DDBJ databases">
        <title>Genomic Encyclopedia of Archaeal and Bacterial Type Strains, Phase II (KMG-II): from individual species to whole genera.</title>
        <authorList>
            <person name="Goeker M."/>
        </authorList>
    </citation>
    <scope>NUCLEOTIDE SEQUENCE [LARGE SCALE GENOMIC DNA]</scope>
    <source>
        <strain evidence="7 8">DSM 28213</strain>
    </source>
</reference>
<name>A0A4R7F498_9FLAO</name>
<feature type="domain" description="Multidrug resistance protein MdtA-like barrel-sandwich hybrid" evidence="4">
    <location>
        <begin position="62"/>
        <end position="200"/>
    </location>
</feature>
<dbReference type="Gene3D" id="2.40.50.100">
    <property type="match status" value="1"/>
</dbReference>
<gene>
    <name evidence="7" type="ORF">C8P70_10470</name>
</gene>
<evidence type="ECO:0000313" key="8">
    <source>
        <dbReference type="Proteomes" id="UP000295215"/>
    </source>
</evidence>
<dbReference type="GO" id="GO:0046677">
    <property type="term" value="P:response to antibiotic"/>
    <property type="evidence" value="ECO:0007669"/>
    <property type="project" value="TreeGrafter"/>
</dbReference>
<dbReference type="PANTHER" id="PTHR30158:SF23">
    <property type="entry name" value="MULTIDRUG RESISTANCE PROTEIN MEXA"/>
    <property type="match status" value="1"/>
</dbReference>
<dbReference type="Proteomes" id="UP000295215">
    <property type="component" value="Unassembled WGS sequence"/>
</dbReference>
<evidence type="ECO:0000259" key="5">
    <source>
        <dbReference type="Pfam" id="PF25944"/>
    </source>
</evidence>
<dbReference type="AlphaFoldDB" id="A0A4R7F498"/>
<feature type="domain" description="Multidrug resistance protein MdtA-like alpha-helical hairpin" evidence="3">
    <location>
        <begin position="104"/>
        <end position="171"/>
    </location>
</feature>
<evidence type="ECO:0000256" key="2">
    <source>
        <dbReference type="ARBA" id="ARBA00009477"/>
    </source>
</evidence>
<comment type="caution">
    <text evidence="7">The sequence shown here is derived from an EMBL/GenBank/DDBJ whole genome shotgun (WGS) entry which is preliminary data.</text>
</comment>
<dbReference type="InterPro" id="IPR006143">
    <property type="entry name" value="RND_pump_MFP"/>
</dbReference>
<dbReference type="InterPro" id="IPR058626">
    <property type="entry name" value="MdtA-like_b-barrel"/>
</dbReference>
<keyword evidence="8" id="KW-1185">Reference proteome</keyword>
<sequence length="373" mass="41829">MNVLSKFLITICIVSLVSSCKNKEEQVGGDTTREEQFPLLTIQKEKVVIYSDYPATLKGIRDIDIRPKIDGYIESIEVDEGQFVSKGQTLFVIYAPQYQEEHIAAQAKIKEIQAEVNKAQLHVNKTKPLVQEGIISVYELEAAELTLKTKEAYLSQVYAAWNKSSVNVGYTKITAPFDGYIGLLPYKVGALVQTQAVEPLTTLSDIKTINAYFSMSEKEWFAFAQKAENQDMLKYFQTFSTIELYISDQQLYEEKGQINAVSGQMDVKTGSVNIRAEFPNPQHLLRSGSTGTIRVKEELKQAIVIPQLATFNIQGKHFVYVVNQDGVLESRIVTLLDQYPSSNSYIVVEGLQEGDIIIKEEIGGAREGMKILN</sequence>
<comment type="similarity">
    <text evidence="2">Belongs to the membrane fusion protein (MFP) (TC 8.A.1) family.</text>
</comment>
<dbReference type="Gene3D" id="2.40.30.170">
    <property type="match status" value="1"/>
</dbReference>
<dbReference type="Pfam" id="PF25967">
    <property type="entry name" value="RND-MFP_C"/>
    <property type="match status" value="1"/>
</dbReference>
<dbReference type="Gene3D" id="2.40.420.20">
    <property type="match status" value="1"/>
</dbReference>
<dbReference type="GO" id="GO:0030313">
    <property type="term" value="C:cell envelope"/>
    <property type="evidence" value="ECO:0007669"/>
    <property type="project" value="UniProtKB-SubCell"/>
</dbReference>
<dbReference type="Gene3D" id="1.10.287.470">
    <property type="entry name" value="Helix hairpin bin"/>
    <property type="match status" value="1"/>
</dbReference>
<dbReference type="PANTHER" id="PTHR30158">
    <property type="entry name" value="ACRA/E-RELATED COMPONENT OF DRUG EFFLUX TRANSPORTER"/>
    <property type="match status" value="1"/>
</dbReference>
<dbReference type="SUPFAM" id="SSF111369">
    <property type="entry name" value="HlyD-like secretion proteins"/>
    <property type="match status" value="1"/>
</dbReference>
<evidence type="ECO:0000259" key="3">
    <source>
        <dbReference type="Pfam" id="PF25876"/>
    </source>
</evidence>